<organism evidence="3 4">
    <name type="scientific">Cellvibrio fontiphilus</name>
    <dbReference type="NCBI Taxonomy" id="1815559"/>
    <lineage>
        <taxon>Bacteria</taxon>
        <taxon>Pseudomonadati</taxon>
        <taxon>Pseudomonadota</taxon>
        <taxon>Gammaproteobacteria</taxon>
        <taxon>Cellvibrionales</taxon>
        <taxon>Cellvibrionaceae</taxon>
        <taxon>Cellvibrio</taxon>
    </lineage>
</organism>
<keyword evidence="1" id="KW-0472">Membrane</keyword>
<evidence type="ECO:0000256" key="1">
    <source>
        <dbReference type="SAM" id="Phobius"/>
    </source>
</evidence>
<evidence type="ECO:0000313" key="3">
    <source>
        <dbReference type="EMBL" id="MFC3116203.1"/>
    </source>
</evidence>
<dbReference type="RefSeq" id="WP_378119242.1">
    <property type="nucleotide sequence ID" value="NZ_JBHRTF010000004.1"/>
</dbReference>
<comment type="caution">
    <text evidence="3">The sequence shown here is derived from an EMBL/GenBank/DDBJ whole genome shotgun (WGS) entry which is preliminary data.</text>
</comment>
<feature type="domain" description="Uncharacterized protein YyaB-like PH" evidence="2">
    <location>
        <begin position="61"/>
        <end position="134"/>
    </location>
</feature>
<feature type="transmembrane region" description="Helical" evidence="1">
    <location>
        <begin position="12"/>
        <end position="34"/>
    </location>
</feature>
<feature type="transmembrane region" description="Helical" evidence="1">
    <location>
        <begin position="40"/>
        <end position="65"/>
    </location>
</feature>
<proteinExistence type="predicted"/>
<sequence length="139" mass="15480">MVRVYKSKIDLWLGALLWLSIVMCFIPLVSVIPAGTKGEIAMAIITLLVGAGIPLWLMLTTCYILSDTNLLVKSGPFRWQLALKDIHHVAPTRNPLSSPALSLDRLKIDYGHYQSLMISPKNKTEFMQDLEARCLAVKG</sequence>
<protein>
    <submittedName>
        <fullName evidence="3">PH domain-containing protein</fullName>
    </submittedName>
</protein>
<accession>A0ABV7FHI2</accession>
<reference evidence="4" key="1">
    <citation type="journal article" date="2019" name="Int. J. Syst. Evol. Microbiol.">
        <title>The Global Catalogue of Microorganisms (GCM) 10K type strain sequencing project: providing services to taxonomists for standard genome sequencing and annotation.</title>
        <authorList>
            <consortium name="The Broad Institute Genomics Platform"/>
            <consortium name="The Broad Institute Genome Sequencing Center for Infectious Disease"/>
            <person name="Wu L."/>
            <person name="Ma J."/>
        </authorList>
    </citation>
    <scope>NUCLEOTIDE SEQUENCE [LARGE SCALE GENOMIC DNA]</scope>
    <source>
        <strain evidence="4">KCTC 52237</strain>
    </source>
</reference>
<keyword evidence="1" id="KW-0812">Transmembrane</keyword>
<gene>
    <name evidence="3" type="ORF">ACFODX_11590</name>
</gene>
<keyword evidence="4" id="KW-1185">Reference proteome</keyword>
<evidence type="ECO:0000313" key="4">
    <source>
        <dbReference type="Proteomes" id="UP001595555"/>
    </source>
</evidence>
<keyword evidence="1" id="KW-1133">Transmembrane helix</keyword>
<dbReference type="Pfam" id="PF06713">
    <property type="entry name" value="bPH_4"/>
    <property type="match status" value="1"/>
</dbReference>
<dbReference type="InterPro" id="IPR009589">
    <property type="entry name" value="PH_YyaB-like"/>
</dbReference>
<evidence type="ECO:0000259" key="2">
    <source>
        <dbReference type="Pfam" id="PF06713"/>
    </source>
</evidence>
<dbReference type="Proteomes" id="UP001595555">
    <property type="component" value="Unassembled WGS sequence"/>
</dbReference>
<name>A0ABV7FHI2_9GAMM</name>
<dbReference type="EMBL" id="JBHRTF010000004">
    <property type="protein sequence ID" value="MFC3116203.1"/>
    <property type="molecule type" value="Genomic_DNA"/>
</dbReference>